<accession>A0A2Z4J4D1</accession>
<dbReference type="EMBL" id="CP030073">
    <property type="protein sequence ID" value="AWW39598.1"/>
    <property type="molecule type" value="Genomic_DNA"/>
</dbReference>
<dbReference type="GO" id="GO:0031412">
    <property type="term" value="P:gas vesicle organization"/>
    <property type="evidence" value="ECO:0007669"/>
    <property type="project" value="InterPro"/>
</dbReference>
<evidence type="ECO:0000256" key="3">
    <source>
        <dbReference type="ARBA" id="ARBA00035643"/>
    </source>
</evidence>
<comment type="similarity">
    <text evidence="3">Belongs to the gas vesicle GvpF/GvpL family.</text>
</comment>
<dbReference type="PANTHER" id="PTHR36852">
    <property type="entry name" value="PROTEIN GVPL 2"/>
    <property type="match status" value="1"/>
</dbReference>
<dbReference type="KEGG" id="scad:DN051_25470"/>
<name>A0A2Z4J4D1_9ACTN</name>
<gene>
    <name evidence="4" type="ORF">DN051_25470</name>
</gene>
<proteinExistence type="inferred from homology"/>
<dbReference type="AlphaFoldDB" id="A0A2Z4J4D1"/>
<dbReference type="PANTHER" id="PTHR36852:SF1">
    <property type="entry name" value="PROTEIN GVPL 2"/>
    <property type="match status" value="1"/>
</dbReference>
<protein>
    <submittedName>
        <fullName evidence="4">Gas vesicle protein</fullName>
    </submittedName>
</protein>
<organism evidence="4 5">
    <name type="scientific">Streptomyces cadmiisoli</name>
    <dbReference type="NCBI Taxonomy" id="2184053"/>
    <lineage>
        <taxon>Bacteria</taxon>
        <taxon>Bacillati</taxon>
        <taxon>Actinomycetota</taxon>
        <taxon>Actinomycetes</taxon>
        <taxon>Kitasatosporales</taxon>
        <taxon>Streptomycetaceae</taxon>
        <taxon>Streptomyces</taxon>
        <taxon>Streptomyces aurantiacus group</taxon>
    </lineage>
</organism>
<evidence type="ECO:0000256" key="2">
    <source>
        <dbReference type="ARBA" id="ARBA00035108"/>
    </source>
</evidence>
<comment type="subcellular location">
    <subcellularLocation>
        <location evidence="2">Gas vesicle</location>
    </subcellularLocation>
</comment>
<dbReference type="RefSeq" id="WP_112439576.1">
    <property type="nucleotide sequence ID" value="NZ_CP030073.1"/>
</dbReference>
<reference evidence="4 5" key="1">
    <citation type="journal article" date="2019" name="Int. J. Syst. Evol. Microbiol.">
        <title>Streptomyces cadmiisoli sp. nov., a novel actinomycete isolated from cadmium-contaminated soil.</title>
        <authorList>
            <person name="Li K."/>
            <person name="Tang X."/>
            <person name="Zhao J."/>
            <person name="Guo Y."/>
            <person name="Tang Y."/>
            <person name="Gao J."/>
        </authorList>
    </citation>
    <scope>NUCLEOTIDE SEQUENCE [LARGE SCALE GENOMIC DNA]</scope>
    <source>
        <strain evidence="4 5">ZFG47</strain>
    </source>
</reference>
<dbReference type="Pfam" id="PF06386">
    <property type="entry name" value="GvpL_GvpF"/>
    <property type="match status" value="1"/>
</dbReference>
<evidence type="ECO:0000313" key="5">
    <source>
        <dbReference type="Proteomes" id="UP000249616"/>
    </source>
</evidence>
<dbReference type="InterPro" id="IPR009430">
    <property type="entry name" value="GvpL/GvpF"/>
</dbReference>
<sequence>MSLYVYAITGTSHPLRLDDLKGVGLRSDVRAVRSGSLCAVVSDAPDEVSVARRDLEAHQAVQERLWGDGASLPLSFGFVAGDEDAVRAVLDQGADQFAQRLAELTDREEFNVKGVQDEDTVLRDIVEESERVRELNEATRTGGGTYEERLELGQLLAQEVQNRQDLLAGQVVAALRPLAVAESLSPASQQYFVNASYLVDRERAEEFTRACRELSDGLPEGVEVRVGGPLPPYSFA</sequence>
<keyword evidence="5" id="KW-1185">Reference proteome</keyword>
<dbReference type="GO" id="GO:0031411">
    <property type="term" value="C:gas vesicle"/>
    <property type="evidence" value="ECO:0007669"/>
    <property type="project" value="UniProtKB-SubCell"/>
</dbReference>
<dbReference type="Proteomes" id="UP000249616">
    <property type="component" value="Chromosome"/>
</dbReference>
<keyword evidence="1" id="KW-0304">Gas vesicle</keyword>
<evidence type="ECO:0000256" key="1">
    <source>
        <dbReference type="ARBA" id="ARBA00022987"/>
    </source>
</evidence>
<evidence type="ECO:0000313" key="4">
    <source>
        <dbReference type="EMBL" id="AWW39598.1"/>
    </source>
</evidence>